<dbReference type="Proteomes" id="UP001519460">
    <property type="component" value="Unassembled WGS sequence"/>
</dbReference>
<dbReference type="AlphaFoldDB" id="A0ABD0LAT7"/>
<organism evidence="1 2">
    <name type="scientific">Batillaria attramentaria</name>
    <dbReference type="NCBI Taxonomy" id="370345"/>
    <lineage>
        <taxon>Eukaryota</taxon>
        <taxon>Metazoa</taxon>
        <taxon>Spiralia</taxon>
        <taxon>Lophotrochozoa</taxon>
        <taxon>Mollusca</taxon>
        <taxon>Gastropoda</taxon>
        <taxon>Caenogastropoda</taxon>
        <taxon>Sorbeoconcha</taxon>
        <taxon>Cerithioidea</taxon>
        <taxon>Batillariidae</taxon>
        <taxon>Batillaria</taxon>
    </lineage>
</organism>
<reference evidence="1 2" key="1">
    <citation type="journal article" date="2023" name="Sci. Data">
        <title>Genome assembly of the Korean intertidal mud-creeper Batillaria attramentaria.</title>
        <authorList>
            <person name="Patra A.K."/>
            <person name="Ho P.T."/>
            <person name="Jun S."/>
            <person name="Lee S.J."/>
            <person name="Kim Y."/>
            <person name="Won Y.J."/>
        </authorList>
    </citation>
    <scope>NUCLEOTIDE SEQUENCE [LARGE SCALE GENOMIC DNA]</scope>
    <source>
        <strain evidence="1">Wonlab-2016</strain>
    </source>
</reference>
<dbReference type="EMBL" id="JACVVK020000066">
    <property type="protein sequence ID" value="KAK7496492.1"/>
    <property type="molecule type" value="Genomic_DNA"/>
</dbReference>
<accession>A0ABD0LAT7</accession>
<name>A0ABD0LAT7_9CAEN</name>
<protein>
    <submittedName>
        <fullName evidence="1">Uncharacterized protein</fullName>
    </submittedName>
</protein>
<evidence type="ECO:0000313" key="2">
    <source>
        <dbReference type="Proteomes" id="UP001519460"/>
    </source>
</evidence>
<comment type="caution">
    <text evidence="1">The sequence shown here is derived from an EMBL/GenBank/DDBJ whole genome shotgun (WGS) entry which is preliminary data.</text>
</comment>
<proteinExistence type="predicted"/>
<gene>
    <name evidence="1" type="ORF">BaRGS_00012144</name>
</gene>
<sequence length="100" mass="10643">MDYPYLNQPSFDGQCGLPGMDASLPNCNIPCSYGDSSPFAQMGQSYRYNGVRSFPTVSNPGLPTGASCGVVPRPRDHPQPPVFPAGKSCYPLCTPPFTPA</sequence>
<keyword evidence="2" id="KW-1185">Reference proteome</keyword>
<evidence type="ECO:0000313" key="1">
    <source>
        <dbReference type="EMBL" id="KAK7496492.1"/>
    </source>
</evidence>